<gene>
    <name evidence="2" type="ORF">HXL68_03795</name>
</gene>
<dbReference type="Proteomes" id="UP000718593">
    <property type="component" value="Unassembled WGS sequence"/>
</dbReference>
<name>A0A930FYK4_9RHOO</name>
<organism evidence="2 3">
    <name type="scientific">Dechloromonas agitata</name>
    <dbReference type="NCBI Taxonomy" id="73030"/>
    <lineage>
        <taxon>Bacteria</taxon>
        <taxon>Pseudomonadati</taxon>
        <taxon>Pseudomonadota</taxon>
        <taxon>Betaproteobacteria</taxon>
        <taxon>Rhodocyclales</taxon>
        <taxon>Azonexaceae</taxon>
        <taxon>Dechloromonas</taxon>
    </lineage>
</organism>
<dbReference type="EMBL" id="JABZMI010000042">
    <property type="protein sequence ID" value="MBF1164146.1"/>
    <property type="molecule type" value="Genomic_DNA"/>
</dbReference>
<comment type="caution">
    <text evidence="2">The sequence shown here is derived from an EMBL/GenBank/DDBJ whole genome shotgun (WGS) entry which is preliminary data.</text>
</comment>
<feature type="chain" id="PRO_5037231704" description="Cytochrome c domain-containing protein" evidence="1">
    <location>
        <begin position="23"/>
        <end position="200"/>
    </location>
</feature>
<evidence type="ECO:0000313" key="2">
    <source>
        <dbReference type="EMBL" id="MBF1164146.1"/>
    </source>
</evidence>
<evidence type="ECO:0000313" key="3">
    <source>
        <dbReference type="Proteomes" id="UP000718593"/>
    </source>
</evidence>
<dbReference type="AlphaFoldDB" id="A0A930FYK4"/>
<keyword evidence="1" id="KW-0732">Signal</keyword>
<reference evidence="2" key="1">
    <citation type="submission" date="2020-04" db="EMBL/GenBank/DDBJ databases">
        <title>Deep metagenomics examines the oral microbiome during advanced dental caries in children, revealing novel taxa and co-occurrences with host molecules.</title>
        <authorList>
            <person name="Baker J.L."/>
            <person name="Morton J.T."/>
            <person name="Dinis M."/>
            <person name="Alvarez R."/>
            <person name="Tran N.C."/>
            <person name="Knight R."/>
            <person name="Edlund A."/>
        </authorList>
    </citation>
    <scope>NUCLEOTIDE SEQUENCE</scope>
    <source>
        <strain evidence="2">JCVI_32_bin.24</strain>
    </source>
</reference>
<accession>A0A930FYK4</accession>
<proteinExistence type="predicted"/>
<protein>
    <recommendedName>
        <fullName evidence="4">Cytochrome c domain-containing protein</fullName>
    </recommendedName>
</protein>
<evidence type="ECO:0008006" key="4">
    <source>
        <dbReference type="Google" id="ProtNLM"/>
    </source>
</evidence>
<evidence type="ECO:0000256" key="1">
    <source>
        <dbReference type="SAM" id="SignalP"/>
    </source>
</evidence>
<sequence>MAEIDKRFLAALALLITSSSHAAEPIPAASVVRFNTVCANCHEGECSGRLSFHTGAKEARGHMQRYLGSITDSEALNLFGLLRHTKEECAHYPLASPLRIDHQLGTSELAAWRNSREGGYFIPLGALGKGEYLLRLDFSAAGNGKMKLTDDRFEPLFEENLCTQQNALEFRFKAEGGPHFLTIKAPVVVDRLLLKAAPQP</sequence>
<feature type="signal peptide" evidence="1">
    <location>
        <begin position="1"/>
        <end position="22"/>
    </location>
</feature>